<keyword evidence="1" id="KW-0812">Transmembrane</keyword>
<dbReference type="Ensembl" id="ENSECRT00000017813.1">
    <property type="protein sequence ID" value="ENSECRP00000017471.1"/>
    <property type="gene ID" value="ENSECRG00000011663.1"/>
</dbReference>
<dbReference type="GeneTree" id="ENSGT00910000147694"/>
<evidence type="ECO:0000313" key="2">
    <source>
        <dbReference type="Ensembl" id="ENSECRP00000017471.1"/>
    </source>
</evidence>
<accession>A0A8C4SJC7</accession>
<reference evidence="2" key="1">
    <citation type="submission" date="2021-06" db="EMBL/GenBank/DDBJ databases">
        <authorList>
            <consortium name="Wellcome Sanger Institute Data Sharing"/>
        </authorList>
    </citation>
    <scope>NUCLEOTIDE SEQUENCE [LARGE SCALE GENOMIC DNA]</scope>
</reference>
<dbReference type="Proteomes" id="UP000694620">
    <property type="component" value="Chromosome 7"/>
</dbReference>
<keyword evidence="3" id="KW-1185">Reference proteome</keyword>
<evidence type="ECO:0000256" key="1">
    <source>
        <dbReference type="SAM" id="Phobius"/>
    </source>
</evidence>
<organism evidence="2 3">
    <name type="scientific">Erpetoichthys calabaricus</name>
    <name type="common">Rope fish</name>
    <name type="synonym">Calamoichthys calabaricus</name>
    <dbReference type="NCBI Taxonomy" id="27687"/>
    <lineage>
        <taxon>Eukaryota</taxon>
        <taxon>Metazoa</taxon>
        <taxon>Chordata</taxon>
        <taxon>Craniata</taxon>
        <taxon>Vertebrata</taxon>
        <taxon>Euteleostomi</taxon>
        <taxon>Actinopterygii</taxon>
        <taxon>Polypteriformes</taxon>
        <taxon>Polypteridae</taxon>
        <taxon>Erpetoichthys</taxon>
    </lineage>
</organism>
<reference evidence="2" key="3">
    <citation type="submission" date="2025-09" db="UniProtKB">
        <authorList>
            <consortium name="Ensembl"/>
        </authorList>
    </citation>
    <scope>IDENTIFICATION</scope>
</reference>
<feature type="transmembrane region" description="Helical" evidence="1">
    <location>
        <begin position="7"/>
        <end position="30"/>
    </location>
</feature>
<proteinExistence type="predicted"/>
<evidence type="ECO:0000313" key="3">
    <source>
        <dbReference type="Proteomes" id="UP000694620"/>
    </source>
</evidence>
<reference evidence="2" key="2">
    <citation type="submission" date="2025-08" db="UniProtKB">
        <authorList>
            <consortium name="Ensembl"/>
        </authorList>
    </citation>
    <scope>IDENTIFICATION</scope>
</reference>
<keyword evidence="1" id="KW-1133">Transmembrane helix</keyword>
<keyword evidence="1" id="KW-0472">Membrane</keyword>
<name>A0A8C4SJC7_ERPCA</name>
<sequence length="90" mass="10675">PQKKKCIFFFFFFLNLFDLYISKVPLIFFLNNCISAQVIHYNMKPCFCILTSEMLAVEACTCNNEKSINIWTETTFFLILVLYITTMNFK</sequence>
<dbReference type="AlphaFoldDB" id="A0A8C4SJC7"/>
<protein>
    <submittedName>
        <fullName evidence="2">Uncharacterized protein</fullName>
    </submittedName>
</protein>